<keyword evidence="2" id="KW-0808">Transferase</keyword>
<dbReference type="KEGG" id="ccp:CHC_T00005795001"/>
<keyword evidence="10" id="KW-1185">Reference proteome</keyword>
<feature type="region of interest" description="Disordered" evidence="7">
    <location>
        <begin position="1364"/>
        <end position="1390"/>
    </location>
</feature>
<dbReference type="InterPro" id="IPR041931">
    <property type="entry name" value="DNA_pol3_alpha_thumb_dom"/>
</dbReference>
<reference evidence="10" key="1">
    <citation type="journal article" date="2013" name="Proc. Natl. Acad. Sci. U.S.A.">
        <title>Genome structure and metabolic features in the red seaweed Chondrus crispus shed light on evolution of the Archaeplastida.</title>
        <authorList>
            <person name="Collen J."/>
            <person name="Porcel B."/>
            <person name="Carre W."/>
            <person name="Ball S.G."/>
            <person name="Chaparro C."/>
            <person name="Tonon T."/>
            <person name="Barbeyron T."/>
            <person name="Michel G."/>
            <person name="Noel B."/>
            <person name="Valentin K."/>
            <person name="Elias M."/>
            <person name="Artiguenave F."/>
            <person name="Arun A."/>
            <person name="Aury J.M."/>
            <person name="Barbosa-Neto J.F."/>
            <person name="Bothwell J.H."/>
            <person name="Bouget F.Y."/>
            <person name="Brillet L."/>
            <person name="Cabello-Hurtado F."/>
            <person name="Capella-Gutierrez S."/>
            <person name="Charrier B."/>
            <person name="Cladiere L."/>
            <person name="Cock J.M."/>
            <person name="Coelho S.M."/>
            <person name="Colleoni C."/>
            <person name="Czjzek M."/>
            <person name="Da Silva C."/>
            <person name="Delage L."/>
            <person name="Denoeud F."/>
            <person name="Deschamps P."/>
            <person name="Dittami S.M."/>
            <person name="Gabaldon T."/>
            <person name="Gachon C.M."/>
            <person name="Groisillier A."/>
            <person name="Herve C."/>
            <person name="Jabbari K."/>
            <person name="Katinka M."/>
            <person name="Kloareg B."/>
            <person name="Kowalczyk N."/>
            <person name="Labadie K."/>
            <person name="Leblanc C."/>
            <person name="Lopez P.J."/>
            <person name="McLachlan D.H."/>
            <person name="Meslet-Cladiere L."/>
            <person name="Moustafa A."/>
            <person name="Nehr Z."/>
            <person name="Nyvall Collen P."/>
            <person name="Panaud O."/>
            <person name="Partensky F."/>
            <person name="Poulain J."/>
            <person name="Rensing S.A."/>
            <person name="Rousvoal S."/>
            <person name="Samson G."/>
            <person name="Symeonidi A."/>
            <person name="Weissenbach J."/>
            <person name="Zambounis A."/>
            <person name="Wincker P."/>
            <person name="Boyen C."/>
        </authorList>
    </citation>
    <scope>NUCLEOTIDE SEQUENCE [LARGE SCALE GENOMIC DNA]</scope>
    <source>
        <strain evidence="10">cv. Stackhouse</strain>
    </source>
</reference>
<evidence type="ECO:0000259" key="8">
    <source>
        <dbReference type="SMART" id="SM00481"/>
    </source>
</evidence>
<proteinExistence type="predicted"/>
<dbReference type="Pfam" id="PF07733">
    <property type="entry name" value="DNA_pol3_alpha"/>
    <property type="match status" value="1"/>
</dbReference>
<protein>
    <recommendedName>
        <fullName evidence="1">DNA-directed DNA polymerase</fullName>
        <ecNumber evidence="1">2.7.7.7</ecNumber>
    </recommendedName>
</protein>
<dbReference type="InterPro" id="IPR004013">
    <property type="entry name" value="PHP_dom"/>
</dbReference>
<evidence type="ECO:0000313" key="9">
    <source>
        <dbReference type="EMBL" id="CDF37578.1"/>
    </source>
</evidence>
<dbReference type="Gramene" id="CDF37578">
    <property type="protein sequence ID" value="CDF37578"/>
    <property type="gene ID" value="CHC_T00005795001"/>
</dbReference>
<dbReference type="EC" id="2.7.7.7" evidence="1"/>
<keyword evidence="4" id="KW-0235">DNA replication</keyword>
<dbReference type="Pfam" id="PF02811">
    <property type="entry name" value="PHP"/>
    <property type="match status" value="1"/>
</dbReference>
<dbReference type="GO" id="GO:0006260">
    <property type="term" value="P:DNA replication"/>
    <property type="evidence" value="ECO:0007669"/>
    <property type="project" value="UniProtKB-KW"/>
</dbReference>
<evidence type="ECO:0000256" key="3">
    <source>
        <dbReference type="ARBA" id="ARBA00022695"/>
    </source>
</evidence>
<keyword evidence="3" id="KW-0548">Nucleotidyltransferase</keyword>
<dbReference type="Proteomes" id="UP000012073">
    <property type="component" value="Unassembled WGS sequence"/>
</dbReference>
<feature type="compositionally biased region" description="Basic and acidic residues" evidence="7">
    <location>
        <begin position="1312"/>
        <end position="1322"/>
    </location>
</feature>
<dbReference type="Gene3D" id="1.10.150.870">
    <property type="match status" value="1"/>
</dbReference>
<feature type="domain" description="Polymerase/histidinol phosphatase N-terminal" evidence="8">
    <location>
        <begin position="62"/>
        <end position="129"/>
    </location>
</feature>
<evidence type="ECO:0000313" key="10">
    <source>
        <dbReference type="Proteomes" id="UP000012073"/>
    </source>
</evidence>
<evidence type="ECO:0000256" key="1">
    <source>
        <dbReference type="ARBA" id="ARBA00012417"/>
    </source>
</evidence>
<sequence>MTLTPTLRRPRHAFLSPSPVLPRRHVPSLIRLSPYRPEKSRRLLCACLKSARPDTDPASQYVPLHVHSDFSLLDGASQLPSLVQRAAELGVPALALTDHGVLYGAIQLVRTCTKAGVKPIIGNEMYIINDTFDAEPSEEFGKQKAPKRYHLIVLAKNTIGYRNLVKLTTMAHLSGKHREGLIVSSACLGGEIPQAILNDDIESAATVATWYRDVFGEDFYLEIQDHGSAEDKKVNPCMVELSRTLGIKVIATNDSHFTNCLDAEAHDALICIQTGKLLTDENRLHYAGNEYFKSVEEMRKCFTDHLPREAIDEALYNTIHVAEKVGKYDLFGETRIPDFPIPDGFGKSHNSYLKLVSRENLRSRLDAREKAGLVDPEAEPQYFERLEFELNMICQMGFSSYFLVVWDYVRHAKELGIPVGPGRGSAAGSLVAFALRITDVDPIPFNLLFERFLNPERKSMPDIDTDFSVRGREKIIAYVSDRYGKDRVAQIITFNRLTSKAVLKDVARVHSVPYSEADRLAKLIPVVRGKPATLSAMLSDKTPSRDFRQMVEQNSSYQTWIDKAKRIEGTNKTYGIHAAGVVISASPLTDIVPLSRAKHGEMITQYAMEDVEDLGLLKMDFLGLKNLTVIETALEFIRDGRAKCGIHEELDFSVDSLPLDDEKTYRLLAEGELDGIFQLDASGGMRAIVRELRPSSLEDISSILALYRPGPLDAGLIPKFIRRKHGIDPIEYDHPLLEPILLETYGIMVYQEQIMRIARDLAGYSLGQADILRRAMGKKKTADMERERPRFVEGAKERGLSEEKAIELFDMMIKFAEYCFNKSHSTAYAYLTYQTAYLKANYPVEYSAALLRSNMNQSDKLVRYLADANTSGVRVAPPCVNRSDLGFTVDRSETSSGIVLFGLEAVKTVGGSVGHALLEERNARGTFMNIIDLVERVNLRVLNKRAMGALIKAGAFDSLHSNRKVLLDSLDGILVLRRKLRDRQKRRQTKGLSDEEMEKAKEADVLLWEEAEMQLTRDSEKRLAGEKITLGFYASGHPLFNLQEIQNAYESSKPGGNHSIPDGSEVAILSCVTELKRITTAKGKKMAKWVSEDSSGRLATVVFPGSYDIMEQIIQDSYCVETEGSAPEAQAVGDGPVVSKASMVVEEDARVIVWGKIDRESSGTAQIIVDDVQRANGVKAIVATAPFSKMRSPLTQLQVLRQTAAKLLEVELSKPRFSSYVDANGELRKRRWSKAVPLNKKNRVPLVLECVDGEGKVVSLANAGNSLRFPLDCEDLLQSLRSSTGFEIEMRSFGEDHIKRDTEGRGQNTRQAQKDETVDSHAAKSSQSVSGGTSRISIPSAATDVSLDLVSATTDSMSEISNQVETIPEISPSPASEKTTVDINSDGNGDSVAEVLEEPRPNVSVMGVNLTPAEHAEFLTASKHLRERKFEQTLTPVTATNRLEASLLASTRMGRHARRDAKSQRAYAQAAVQPDFRRERMSKPIEGGSIHGGPLVSSALQTTLNPVSASLAGDRDDIALEKKGDETEREKFPRNNNVTAKVAVRFMERSLSLPSTLRNTSNGSKFENGVSVKLPQTRANADHFPETDKVDAMLSASFEKNTQDGLEVSYDKIGFHGLLDAIALVAGETARTKTGSKCSVCGVSGLDITKLSETGISLKVSGHIGYTKGQIVYVLVDVRETKPSGKRKRVRSFDHVVCMLQAETELEAVTLKSKKSVKRVGIARLRLEKSATDGCTEVHADDPQKISSRARKTIVKSSNADFMVTTVYKGGEFLNLQDGGQILSSLSRAAQICLNRALHQDDGSFVTSLDGFVVDDPKVLSMGAQPLVTGASLSIRVHLEGTCYATSKVQAEALVRINDKGSTSCQASFRVLSRKHDRMRSVGVVANEDPLFDGAQISDFFRLHAESRCKPQAS</sequence>
<dbReference type="PANTHER" id="PTHR32294">
    <property type="entry name" value="DNA POLYMERASE III SUBUNIT ALPHA"/>
    <property type="match status" value="1"/>
</dbReference>
<dbReference type="OrthoDB" id="10057707at2759"/>
<dbReference type="InterPro" id="IPR003141">
    <property type="entry name" value="Pol/His_phosphatase_N"/>
</dbReference>
<evidence type="ECO:0000256" key="2">
    <source>
        <dbReference type="ARBA" id="ARBA00022679"/>
    </source>
</evidence>
<dbReference type="NCBIfam" id="NF004226">
    <property type="entry name" value="PRK05673.1"/>
    <property type="match status" value="1"/>
</dbReference>
<comment type="catalytic activity">
    <reaction evidence="6">
        <text>DNA(n) + a 2'-deoxyribonucleoside 5'-triphosphate = DNA(n+1) + diphosphate</text>
        <dbReference type="Rhea" id="RHEA:22508"/>
        <dbReference type="Rhea" id="RHEA-COMP:17339"/>
        <dbReference type="Rhea" id="RHEA-COMP:17340"/>
        <dbReference type="ChEBI" id="CHEBI:33019"/>
        <dbReference type="ChEBI" id="CHEBI:61560"/>
        <dbReference type="ChEBI" id="CHEBI:173112"/>
        <dbReference type="EC" id="2.7.7.7"/>
    </reaction>
</comment>
<dbReference type="SUPFAM" id="SSF89550">
    <property type="entry name" value="PHP domain-like"/>
    <property type="match status" value="1"/>
</dbReference>
<evidence type="ECO:0000256" key="6">
    <source>
        <dbReference type="ARBA" id="ARBA00049244"/>
    </source>
</evidence>
<keyword evidence="5" id="KW-0239">DNA-directed DNA polymerase</keyword>
<feature type="compositionally biased region" description="Polar residues" evidence="7">
    <location>
        <begin position="1373"/>
        <end position="1388"/>
    </location>
</feature>
<dbReference type="GO" id="GO:0003887">
    <property type="term" value="F:DNA-directed DNA polymerase activity"/>
    <property type="evidence" value="ECO:0007669"/>
    <property type="project" value="UniProtKB-KW"/>
</dbReference>
<dbReference type="PANTHER" id="PTHR32294:SF0">
    <property type="entry name" value="DNA POLYMERASE III SUBUNIT ALPHA"/>
    <property type="match status" value="1"/>
</dbReference>
<feature type="region of interest" description="Disordered" evidence="7">
    <location>
        <begin position="1292"/>
        <end position="1336"/>
    </location>
</feature>
<dbReference type="EMBL" id="HG001851">
    <property type="protein sequence ID" value="CDF37578.1"/>
    <property type="molecule type" value="Genomic_DNA"/>
</dbReference>
<feature type="compositionally biased region" description="Polar residues" evidence="7">
    <location>
        <begin position="1323"/>
        <end position="1336"/>
    </location>
</feature>
<evidence type="ECO:0000256" key="7">
    <source>
        <dbReference type="SAM" id="MobiDB-lite"/>
    </source>
</evidence>
<evidence type="ECO:0000256" key="4">
    <source>
        <dbReference type="ARBA" id="ARBA00022705"/>
    </source>
</evidence>
<dbReference type="NCBIfam" id="TIGR00594">
    <property type="entry name" value="polc"/>
    <property type="match status" value="1"/>
</dbReference>
<evidence type="ECO:0000256" key="5">
    <source>
        <dbReference type="ARBA" id="ARBA00022932"/>
    </source>
</evidence>
<name>R7QIL0_CHOCR</name>
<dbReference type="InterPro" id="IPR029460">
    <property type="entry name" value="DNAPol_HHH"/>
</dbReference>
<dbReference type="InterPro" id="IPR040982">
    <property type="entry name" value="DNA_pol3_finger"/>
</dbReference>
<dbReference type="Gene3D" id="1.10.10.1600">
    <property type="entry name" value="Bacterial DNA polymerase III alpha subunit, thumb domain"/>
    <property type="match status" value="1"/>
</dbReference>
<dbReference type="GeneID" id="17325166"/>
<organism evidence="9 10">
    <name type="scientific">Chondrus crispus</name>
    <name type="common">Carrageen Irish moss</name>
    <name type="synonym">Polymorpha crispa</name>
    <dbReference type="NCBI Taxonomy" id="2769"/>
    <lineage>
        <taxon>Eukaryota</taxon>
        <taxon>Rhodophyta</taxon>
        <taxon>Florideophyceae</taxon>
        <taxon>Rhodymeniophycidae</taxon>
        <taxon>Gigartinales</taxon>
        <taxon>Gigartinaceae</taxon>
        <taxon>Chondrus</taxon>
    </lineage>
</organism>
<dbReference type="RefSeq" id="XP_005717449.1">
    <property type="nucleotide sequence ID" value="XM_005717392.1"/>
</dbReference>
<dbReference type="InterPro" id="IPR016195">
    <property type="entry name" value="Pol/histidinol_Pase-like"/>
</dbReference>
<dbReference type="GO" id="GO:0008408">
    <property type="term" value="F:3'-5' exonuclease activity"/>
    <property type="evidence" value="ECO:0007669"/>
    <property type="project" value="InterPro"/>
</dbReference>
<dbReference type="InterPro" id="IPR011708">
    <property type="entry name" value="DNA_pol3_alpha_NTPase_dom"/>
</dbReference>
<dbReference type="InterPro" id="IPR004805">
    <property type="entry name" value="DnaE2/DnaE/PolC"/>
</dbReference>
<dbReference type="Pfam" id="PF14579">
    <property type="entry name" value="HHH_6"/>
    <property type="match status" value="1"/>
</dbReference>
<dbReference type="STRING" id="2769.R7QIL0"/>
<dbReference type="Gene3D" id="3.20.20.140">
    <property type="entry name" value="Metal-dependent hydrolases"/>
    <property type="match status" value="1"/>
</dbReference>
<accession>R7QIL0</accession>
<gene>
    <name evidence="9" type="ORF">CHC_T00005795001</name>
</gene>
<dbReference type="CDD" id="cd04485">
    <property type="entry name" value="DnaE_OBF"/>
    <property type="match status" value="1"/>
</dbReference>
<feature type="compositionally biased region" description="Basic and acidic residues" evidence="7">
    <location>
        <begin position="1292"/>
        <end position="1304"/>
    </location>
</feature>
<dbReference type="Pfam" id="PF17657">
    <property type="entry name" value="DNA_pol3_finger"/>
    <property type="match status" value="1"/>
</dbReference>
<dbReference type="CDD" id="cd12113">
    <property type="entry name" value="PHP_PolIIIA_DnaE3"/>
    <property type="match status" value="1"/>
</dbReference>
<dbReference type="SMART" id="SM00481">
    <property type="entry name" value="POLIIIAc"/>
    <property type="match status" value="1"/>
</dbReference>